<gene>
    <name evidence="3" type="ORF">A2527_13860</name>
</gene>
<feature type="compositionally biased region" description="Basic and acidic residues" evidence="1">
    <location>
        <begin position="234"/>
        <end position="253"/>
    </location>
</feature>
<evidence type="ECO:0000259" key="2">
    <source>
        <dbReference type="Pfam" id="PF04773"/>
    </source>
</evidence>
<evidence type="ECO:0000313" key="3">
    <source>
        <dbReference type="EMBL" id="OGG93018.1"/>
    </source>
</evidence>
<dbReference type="PANTHER" id="PTHR38731">
    <property type="entry name" value="LIPL45-RELATED LIPOPROTEIN-RELATED"/>
    <property type="match status" value="1"/>
</dbReference>
<dbReference type="Gene3D" id="2.60.120.1440">
    <property type="match status" value="1"/>
</dbReference>
<sequence>MFLCFTFFKEPMPLRLFLWLFLISPQTLMAAAAGYMVVTKGEAKLVSKQNQTQIFEASETQVPLEPGDQIQSNQAGLIQVFLREGQEEIQLYANGFLKVEAVLPEGTRLGLPIGKGRFQVTGALFNGKPRPFRVRTSNALIGVKGTNFVLQCDRETTSLVTLEGLVGMASAANLKISVDVPAGTATRAVQSAPPTPPVEVSKEAVEAILGESAGQETFDKLIFEAAPLPEETQEDKKDTKDQEETEGEGKDASQAEPLPPKSEQLKPVKVEGTQGLSQVLKDLGTAQTTVKETVKQVQETEKLTQKKVKIKMVDQ</sequence>
<reference evidence="3 4" key="1">
    <citation type="journal article" date="2016" name="Nat. Commun.">
        <title>Thousands of microbial genomes shed light on interconnected biogeochemical processes in an aquifer system.</title>
        <authorList>
            <person name="Anantharaman K."/>
            <person name="Brown C.T."/>
            <person name="Hug L.A."/>
            <person name="Sharon I."/>
            <person name="Castelle C.J."/>
            <person name="Probst A.J."/>
            <person name="Thomas B.C."/>
            <person name="Singh A."/>
            <person name="Wilkins M.J."/>
            <person name="Karaoz U."/>
            <person name="Brodie E.L."/>
            <person name="Williams K.H."/>
            <person name="Hubbard S.S."/>
            <person name="Banfield J.F."/>
        </authorList>
    </citation>
    <scope>NUCLEOTIDE SEQUENCE [LARGE SCALE GENOMIC DNA]</scope>
</reference>
<evidence type="ECO:0000256" key="1">
    <source>
        <dbReference type="SAM" id="MobiDB-lite"/>
    </source>
</evidence>
<dbReference type="Pfam" id="PF04773">
    <property type="entry name" value="FecR"/>
    <property type="match status" value="1"/>
</dbReference>
<feature type="region of interest" description="Disordered" evidence="1">
    <location>
        <begin position="225"/>
        <end position="270"/>
    </location>
</feature>
<dbReference type="AlphaFoldDB" id="A0A1F6G4H8"/>
<proteinExistence type="predicted"/>
<dbReference type="EMBL" id="MFNE01000053">
    <property type="protein sequence ID" value="OGG93018.1"/>
    <property type="molecule type" value="Genomic_DNA"/>
</dbReference>
<dbReference type="PANTHER" id="PTHR38731:SF3">
    <property type="entry name" value="BLL6125 PROTEIN"/>
    <property type="match status" value="1"/>
</dbReference>
<dbReference type="STRING" id="1817772.A2527_13860"/>
<organism evidence="3 4">
    <name type="scientific">Candidatus Lambdaproteobacteria bacterium RIFOXYD2_FULL_50_16</name>
    <dbReference type="NCBI Taxonomy" id="1817772"/>
    <lineage>
        <taxon>Bacteria</taxon>
        <taxon>Pseudomonadati</taxon>
        <taxon>Pseudomonadota</taxon>
        <taxon>Candidatus Lambdaproteobacteria</taxon>
    </lineage>
</organism>
<comment type="caution">
    <text evidence="3">The sequence shown here is derived from an EMBL/GenBank/DDBJ whole genome shotgun (WGS) entry which is preliminary data.</text>
</comment>
<name>A0A1F6G4H8_9PROT</name>
<protein>
    <recommendedName>
        <fullName evidence="2">FecR protein domain-containing protein</fullName>
    </recommendedName>
</protein>
<evidence type="ECO:0000313" key="4">
    <source>
        <dbReference type="Proteomes" id="UP000178449"/>
    </source>
</evidence>
<dbReference type="Proteomes" id="UP000178449">
    <property type="component" value="Unassembled WGS sequence"/>
</dbReference>
<dbReference type="InterPro" id="IPR006860">
    <property type="entry name" value="FecR"/>
</dbReference>
<accession>A0A1F6G4H8</accession>
<feature type="domain" description="FecR protein" evidence="2">
    <location>
        <begin position="113"/>
        <end position="166"/>
    </location>
</feature>